<dbReference type="RefSeq" id="WP_310090023.1">
    <property type="nucleotide sequence ID" value="NZ_JAVDTT010000001.1"/>
</dbReference>
<keyword evidence="3" id="KW-1185">Reference proteome</keyword>
<dbReference type="CDD" id="cd02227">
    <property type="entry name" value="cupin_TM1112-like"/>
    <property type="match status" value="1"/>
</dbReference>
<comment type="caution">
    <text evidence="2">The sequence shown here is derived from an EMBL/GenBank/DDBJ whole genome shotgun (WGS) entry which is preliminary data.</text>
</comment>
<dbReference type="EMBL" id="JAVDTT010000001">
    <property type="protein sequence ID" value="MDR6840200.1"/>
    <property type="molecule type" value="Genomic_DNA"/>
</dbReference>
<evidence type="ECO:0000313" key="3">
    <source>
        <dbReference type="Proteomes" id="UP001254759"/>
    </source>
</evidence>
<reference evidence="2 3" key="1">
    <citation type="submission" date="2023-07" db="EMBL/GenBank/DDBJ databases">
        <title>Sorghum-associated microbial communities from plants grown in Nebraska, USA.</title>
        <authorList>
            <person name="Schachtman D."/>
        </authorList>
    </citation>
    <scope>NUCLEOTIDE SEQUENCE [LARGE SCALE GENOMIC DNA]</scope>
    <source>
        <strain evidence="2 3">BE107</strain>
    </source>
</reference>
<sequence>MVGIIRIPHDIMGNTPEHVASERVVAGTPMQTVANAYSDAGNAFHCGIWEGEVGAWRVSYAEHEFCHLLAGCVRLIGDDASETTLRAGDSFVIPAGFEGIWEVLEPARKLYAVYEPKPDDGHALG</sequence>
<dbReference type="Gene3D" id="2.60.120.10">
    <property type="entry name" value="Jelly Rolls"/>
    <property type="match status" value="1"/>
</dbReference>
<protein>
    <submittedName>
        <fullName evidence="2">Cupin superfamily protein</fullName>
    </submittedName>
</protein>
<dbReference type="InterPro" id="IPR014710">
    <property type="entry name" value="RmlC-like_jellyroll"/>
</dbReference>
<dbReference type="InterPro" id="IPR008579">
    <property type="entry name" value="UGlyAH_Cupin_dom"/>
</dbReference>
<name>A0ABU1RQJ2_9GAMM</name>
<dbReference type="PANTHER" id="PTHR40943:SF2">
    <property type="entry name" value="(S)-UREIDOGLYCINE AMINOHYDROLASE CUPIN DOMAIN-CONTAINING PROTEIN"/>
    <property type="match status" value="1"/>
</dbReference>
<evidence type="ECO:0000313" key="2">
    <source>
        <dbReference type="EMBL" id="MDR6840200.1"/>
    </source>
</evidence>
<accession>A0ABU1RQJ2</accession>
<dbReference type="Pfam" id="PF05899">
    <property type="entry name" value="Cupin_3"/>
    <property type="match status" value="1"/>
</dbReference>
<organism evidence="2 3">
    <name type="scientific">Pseudoxanthomonas sacheonensis</name>
    <dbReference type="NCBI Taxonomy" id="443615"/>
    <lineage>
        <taxon>Bacteria</taxon>
        <taxon>Pseudomonadati</taxon>
        <taxon>Pseudomonadota</taxon>
        <taxon>Gammaproteobacteria</taxon>
        <taxon>Lysobacterales</taxon>
        <taxon>Lysobacteraceae</taxon>
        <taxon>Pseudoxanthomonas</taxon>
    </lineage>
</organism>
<feature type="domain" description="(S)-ureidoglycine aminohydrolase cupin" evidence="1">
    <location>
        <begin position="41"/>
        <end position="111"/>
    </location>
</feature>
<evidence type="ECO:0000259" key="1">
    <source>
        <dbReference type="Pfam" id="PF05899"/>
    </source>
</evidence>
<gene>
    <name evidence="2" type="ORF">J2W94_000464</name>
</gene>
<dbReference type="Proteomes" id="UP001254759">
    <property type="component" value="Unassembled WGS sequence"/>
</dbReference>
<dbReference type="PANTHER" id="PTHR40943">
    <property type="entry name" value="CYTOPLASMIC PROTEIN-RELATED"/>
    <property type="match status" value="1"/>
</dbReference>
<proteinExistence type="predicted"/>
<dbReference type="InterPro" id="IPR011051">
    <property type="entry name" value="RmlC_Cupin_sf"/>
</dbReference>
<dbReference type="SUPFAM" id="SSF51182">
    <property type="entry name" value="RmlC-like cupins"/>
    <property type="match status" value="1"/>
</dbReference>